<gene>
    <name evidence="1" type="ORF">T4D_8559</name>
</gene>
<comment type="caution">
    <text evidence="1">The sequence shown here is derived from an EMBL/GenBank/DDBJ whole genome shotgun (WGS) entry which is preliminary data.</text>
</comment>
<sequence length="45" mass="5125">MPSLCTYIREDIIASTPYTAHHKSLQQNKGINDYLTVILSKILFS</sequence>
<accession>A0A0V1ESC8</accession>
<dbReference type="Proteomes" id="UP000054995">
    <property type="component" value="Unassembled WGS sequence"/>
</dbReference>
<protein>
    <submittedName>
        <fullName evidence="1">Uncharacterized protein</fullName>
    </submittedName>
</protein>
<organism evidence="1 2">
    <name type="scientific">Trichinella pseudospiralis</name>
    <name type="common">Parasitic roundworm</name>
    <dbReference type="NCBI Taxonomy" id="6337"/>
    <lineage>
        <taxon>Eukaryota</taxon>
        <taxon>Metazoa</taxon>
        <taxon>Ecdysozoa</taxon>
        <taxon>Nematoda</taxon>
        <taxon>Enoplea</taxon>
        <taxon>Dorylaimia</taxon>
        <taxon>Trichinellida</taxon>
        <taxon>Trichinellidae</taxon>
        <taxon>Trichinella</taxon>
    </lineage>
</organism>
<reference evidence="1 2" key="1">
    <citation type="submission" date="2015-01" db="EMBL/GenBank/DDBJ databases">
        <title>Evolution of Trichinella species and genotypes.</title>
        <authorList>
            <person name="Korhonen P.K."/>
            <person name="Edoardo P."/>
            <person name="Giuseppe L.R."/>
            <person name="Gasser R.B."/>
        </authorList>
    </citation>
    <scope>NUCLEOTIDE SEQUENCE [LARGE SCALE GENOMIC DNA]</scope>
    <source>
        <strain evidence="1">ISS470</strain>
    </source>
</reference>
<name>A0A0V1ESC8_TRIPS</name>
<keyword evidence="2" id="KW-1185">Reference proteome</keyword>
<evidence type="ECO:0000313" key="2">
    <source>
        <dbReference type="Proteomes" id="UP000054995"/>
    </source>
</evidence>
<dbReference type="AlphaFoldDB" id="A0A0V1ESC8"/>
<evidence type="ECO:0000313" key="1">
    <source>
        <dbReference type="EMBL" id="KRY76645.1"/>
    </source>
</evidence>
<dbReference type="EMBL" id="JYDT01000904">
    <property type="protein sequence ID" value="KRY76645.1"/>
    <property type="molecule type" value="Genomic_DNA"/>
</dbReference>
<proteinExistence type="predicted"/>